<feature type="compositionally biased region" description="Basic and acidic residues" evidence="6">
    <location>
        <begin position="622"/>
        <end position="635"/>
    </location>
</feature>
<dbReference type="PANTHER" id="PTHR37937:SF1">
    <property type="entry name" value="CONJUGATIVE TRANSFER: DNA TRANSPORT"/>
    <property type="match status" value="1"/>
</dbReference>
<keyword evidence="2" id="KW-1003">Cell membrane</keyword>
<evidence type="ECO:0000256" key="4">
    <source>
        <dbReference type="ARBA" id="ARBA00022989"/>
    </source>
</evidence>
<keyword evidence="5 7" id="KW-0472">Membrane</keyword>
<dbReference type="InterPro" id="IPR027417">
    <property type="entry name" value="P-loop_NTPase"/>
</dbReference>
<feature type="region of interest" description="Disordered" evidence="6">
    <location>
        <begin position="570"/>
        <end position="693"/>
    </location>
</feature>
<keyword evidence="3 7" id="KW-0812">Transmembrane</keyword>
<evidence type="ECO:0000256" key="6">
    <source>
        <dbReference type="SAM" id="MobiDB-lite"/>
    </source>
</evidence>
<dbReference type="PANTHER" id="PTHR37937">
    <property type="entry name" value="CONJUGATIVE TRANSFER: DNA TRANSPORT"/>
    <property type="match status" value="1"/>
</dbReference>
<dbReference type="Pfam" id="PF12696">
    <property type="entry name" value="TraG-D_C"/>
    <property type="match status" value="1"/>
</dbReference>
<evidence type="ECO:0000256" key="1">
    <source>
        <dbReference type="ARBA" id="ARBA00004651"/>
    </source>
</evidence>
<dbReference type="InterPro" id="IPR051539">
    <property type="entry name" value="T4SS-coupling_protein"/>
</dbReference>
<dbReference type="CDD" id="cd01127">
    <property type="entry name" value="TrwB_TraG_TraD_VirD4"/>
    <property type="match status" value="1"/>
</dbReference>
<feature type="domain" description="TraD/TraG TraM recognition site" evidence="8">
    <location>
        <begin position="450"/>
        <end position="519"/>
    </location>
</feature>
<evidence type="ECO:0000256" key="2">
    <source>
        <dbReference type="ARBA" id="ARBA00022475"/>
    </source>
</evidence>
<dbReference type="RefSeq" id="WP_208271392.1">
    <property type="nucleotide sequence ID" value="NZ_BAAAGM010000052.1"/>
</dbReference>
<feature type="transmembrane region" description="Helical" evidence="7">
    <location>
        <begin position="12"/>
        <end position="34"/>
    </location>
</feature>
<dbReference type="Gene3D" id="3.40.50.300">
    <property type="entry name" value="P-loop containing nucleotide triphosphate hydrolases"/>
    <property type="match status" value="1"/>
</dbReference>
<reference evidence="9 10" key="1">
    <citation type="submission" date="2021-03" db="EMBL/GenBank/DDBJ databases">
        <authorList>
            <person name="Kanchanasin P."/>
            <person name="Saeng-In P."/>
            <person name="Phongsopitanun W."/>
            <person name="Yuki M."/>
            <person name="Kudo T."/>
            <person name="Ohkuma M."/>
            <person name="Tanasupawat S."/>
        </authorList>
    </citation>
    <scope>NUCLEOTIDE SEQUENCE [LARGE SCALE GENOMIC DNA]</scope>
    <source>
        <strain evidence="9 10">L46</strain>
    </source>
</reference>
<evidence type="ECO:0000259" key="8">
    <source>
        <dbReference type="Pfam" id="PF12696"/>
    </source>
</evidence>
<feature type="compositionally biased region" description="Basic and acidic residues" evidence="6">
    <location>
        <begin position="648"/>
        <end position="669"/>
    </location>
</feature>
<organism evidence="9 10">
    <name type="scientific">Actinomadura nitritigenes</name>
    <dbReference type="NCBI Taxonomy" id="134602"/>
    <lineage>
        <taxon>Bacteria</taxon>
        <taxon>Bacillati</taxon>
        <taxon>Actinomycetota</taxon>
        <taxon>Actinomycetes</taxon>
        <taxon>Streptosporangiales</taxon>
        <taxon>Thermomonosporaceae</taxon>
        <taxon>Actinomadura</taxon>
    </lineage>
</organism>
<evidence type="ECO:0000313" key="10">
    <source>
        <dbReference type="Proteomes" id="UP000666915"/>
    </source>
</evidence>
<feature type="compositionally biased region" description="Low complexity" evidence="6">
    <location>
        <begin position="670"/>
        <end position="681"/>
    </location>
</feature>
<proteinExistence type="predicted"/>
<dbReference type="InterPro" id="IPR032689">
    <property type="entry name" value="TraG-D_C"/>
</dbReference>
<dbReference type="EMBL" id="JAGEOK010000030">
    <property type="protein sequence ID" value="MBO2443068.1"/>
    <property type="molecule type" value="Genomic_DNA"/>
</dbReference>
<name>A0ABS3RA29_9ACTN</name>
<evidence type="ECO:0000256" key="3">
    <source>
        <dbReference type="ARBA" id="ARBA00022692"/>
    </source>
</evidence>
<comment type="caution">
    <text evidence="9">The sequence shown here is derived from an EMBL/GenBank/DDBJ whole genome shotgun (WGS) entry which is preliminary data.</text>
</comment>
<dbReference type="SUPFAM" id="SSF52540">
    <property type="entry name" value="P-loop containing nucleoside triphosphate hydrolases"/>
    <property type="match status" value="1"/>
</dbReference>
<keyword evidence="10" id="KW-1185">Reference proteome</keyword>
<accession>A0ABS3RA29</accession>
<sequence length="693" mass="75926">MAGNDDDDVYTLFFGIGLLVVLLGGASSFLTWLAGQVSGVIAGGGWPDSDPTDCLPITFRLLTHPSDPRSAWPPAAAAALGSGPVFFTLLILFLTVAAVGTYFAVRLFLNFRRRRTVRRFRLGYASGWEVRKLLSARTVQNKAWQARPSTHGQNVRRIKPEEVGFYIGRDIRSRRKLYASIEDMAIIISAPRQGKDVHFVTPFTIDAPGPVIVTSSRRETFVNTAMVRAQYGEVYVFDPWNWTGWPNRMRWSPLQGCEDPNVCAVRSGTLVEASGFSIGREGGIVLSGVITIIRCLLHAGAIGRVSFREVMRWIYEANGEEPLEILRQGEREGRTAPGYTGQLEFNMRDERLWSGVMQVMHAFSHPLVLEDCSPEPGEEFDFAKFLKGRNTLYFVAKRQPDWGGIAPVVTTILEQYFRSARGVAMKNPTGRLDPPLTFELNQVADVFVSGGLPTYMGESGGYSISVHVYLTSLAEARAKWGADRTAALLDNATMKIISGGAGTIKDISDLSDLVGKHEGKQILTPEELRTMRFGRAVVVAGTARPVEMWLTPWWKRKDREAIVRSKEAVEAMIRQKDSPPPYAPPPAGPAPAALPPHDPAPDASPTDTRPTDDPPAQPSDTRPSDTRPSDTRPSDDPSADQRATTRTATDERATDERVTARTAADRRAADGSADAGGTAPANSAADDDESIVW</sequence>
<feature type="transmembrane region" description="Helical" evidence="7">
    <location>
        <begin position="85"/>
        <end position="109"/>
    </location>
</feature>
<keyword evidence="4 7" id="KW-1133">Transmembrane helix</keyword>
<evidence type="ECO:0000256" key="7">
    <source>
        <dbReference type="SAM" id="Phobius"/>
    </source>
</evidence>
<evidence type="ECO:0000313" key="9">
    <source>
        <dbReference type="EMBL" id="MBO2443068.1"/>
    </source>
</evidence>
<evidence type="ECO:0000256" key="5">
    <source>
        <dbReference type="ARBA" id="ARBA00023136"/>
    </source>
</evidence>
<protein>
    <submittedName>
        <fullName evidence="9">TraM recognition domain-containing protein</fullName>
    </submittedName>
</protein>
<gene>
    <name evidence="9" type="ORF">J4557_36625</name>
</gene>
<feature type="compositionally biased region" description="Pro residues" evidence="6">
    <location>
        <begin position="578"/>
        <end position="598"/>
    </location>
</feature>
<dbReference type="Proteomes" id="UP000666915">
    <property type="component" value="Unassembled WGS sequence"/>
</dbReference>
<comment type="subcellular location">
    <subcellularLocation>
        <location evidence="1">Cell membrane</location>
        <topology evidence="1">Multi-pass membrane protein</topology>
    </subcellularLocation>
</comment>